<dbReference type="Proteomes" id="UP000230605">
    <property type="component" value="Chromosome 4"/>
</dbReference>
<keyword evidence="8" id="KW-1185">Reference proteome</keyword>
<dbReference type="InterPro" id="IPR050425">
    <property type="entry name" value="NAD(P)_dehydrat-like"/>
</dbReference>
<dbReference type="InterPro" id="IPR036291">
    <property type="entry name" value="NAD(P)-bd_dom_sf"/>
</dbReference>
<reference evidence="5 7" key="1">
    <citation type="submission" date="2015-10" db="EMBL/GenBank/DDBJ databases">
        <title>The cercosporin biosynthetic gene cluster was horizontally transferred to several fungal lineages and shown to be expanded in Cercospora beticola based on microsynteny with recipient genomes.</title>
        <authorList>
            <person name="De Jonge R."/>
            <person name="Ebert M.K."/>
            <person name="Suttle J.C."/>
            <person name="Jurick Ii W.M."/>
            <person name="Secor G.A."/>
            <person name="Thomma B.P."/>
            <person name="Van De Peer Y."/>
            <person name="Bolton M.D."/>
        </authorList>
    </citation>
    <scope>NUCLEOTIDE SEQUENCE [LARGE SCALE GENOMIC DNA]</scope>
    <source>
        <strain evidence="5 7">09-40</strain>
    </source>
</reference>
<dbReference type="GO" id="GO:0016616">
    <property type="term" value="F:oxidoreductase activity, acting on the CH-OH group of donors, NAD or NADP as acceptor"/>
    <property type="evidence" value="ECO:0007669"/>
    <property type="project" value="TreeGrafter"/>
</dbReference>
<sequence>MHDVKIKSDQTKRSLEKAKQKKAGEREIERLKDQYANSLRSLDSEERKHAGYAVANMAPTKDTILITGGTGFVASYCILRAIQTGYTVHATLRSRDRIDQIRQSLQNGGATWPQVKNVKFFEADLAKDEGWETACQGCGYVLHVATPVPKADPKDENDLIIPAREGTLRVLRAAKKVATTSSLLDRRGMRRTGQIWRTAGYRSPHTRKAKRLRSVLPGTSSEKEGNGMQLAAVHPQLVLGPILGSDVPSSVELPMLLLNGKFPGIPHLPIGVADVRDVADLHLRAMTHPDAAGQRFIATSDDKVVWVQDMVDILKQSLPEADTKKLPTRALPNLLLKVVGFFDATTRLIVPYLGNPMPLSNAKAKNVLGWQPRTAKDALLASAGSLKKYGKV</sequence>
<evidence type="ECO:0000313" key="8">
    <source>
        <dbReference type="Proteomes" id="UP001302367"/>
    </source>
</evidence>
<dbReference type="AlphaFoldDB" id="A0A2G5HKK3"/>
<dbReference type="PANTHER" id="PTHR10366">
    <property type="entry name" value="NAD DEPENDENT EPIMERASE/DEHYDRATASE"/>
    <property type="match status" value="1"/>
</dbReference>
<dbReference type="EMBL" id="LKMD01000105">
    <property type="protein sequence ID" value="PIA93069.1"/>
    <property type="molecule type" value="Genomic_DNA"/>
</dbReference>
<accession>A0A2G5HKK3</accession>
<evidence type="ECO:0000313" key="6">
    <source>
        <dbReference type="EMBL" id="WPB02416.1"/>
    </source>
</evidence>
<feature type="region of interest" description="Disordered" evidence="3">
    <location>
        <begin position="1"/>
        <end position="27"/>
    </location>
</feature>
<dbReference type="PANTHER" id="PTHR10366:SF564">
    <property type="entry name" value="STEROL-4-ALPHA-CARBOXYLATE 3-DEHYDROGENASE, DECARBOXYLATING"/>
    <property type="match status" value="1"/>
</dbReference>
<dbReference type="Pfam" id="PF01370">
    <property type="entry name" value="Epimerase"/>
    <property type="match status" value="1"/>
</dbReference>
<feature type="domain" description="NAD-dependent epimerase/dehydratase" evidence="4">
    <location>
        <begin position="64"/>
        <end position="177"/>
    </location>
</feature>
<name>A0A2G5HKK3_CERBT</name>
<dbReference type="SUPFAM" id="SSF51735">
    <property type="entry name" value="NAD(P)-binding Rossmann-fold domains"/>
    <property type="match status" value="1"/>
</dbReference>
<reference evidence="6 8" key="2">
    <citation type="submission" date="2023-09" db="EMBL/GenBank/DDBJ databases">
        <title>Complete-Gapless Cercospora beticola genome.</title>
        <authorList>
            <person name="Wyatt N.A."/>
            <person name="Spanner R.E."/>
            <person name="Bolton M.D."/>
        </authorList>
    </citation>
    <scope>NUCLEOTIDE SEQUENCE [LARGE SCALE GENOMIC DNA]</scope>
    <source>
        <strain evidence="6">Cb09-40</strain>
    </source>
</reference>
<dbReference type="InterPro" id="IPR001509">
    <property type="entry name" value="Epimerase_deHydtase"/>
</dbReference>
<comment type="similarity">
    <text evidence="2">Belongs to the NAD(P)-dependent epimerase/dehydratase family. Dihydroflavonol-4-reductase subfamily.</text>
</comment>
<protein>
    <submittedName>
        <fullName evidence="5">Dihydroflavonol-4-reductase</fullName>
    </submittedName>
</protein>
<dbReference type="OrthoDB" id="2735536at2759"/>
<evidence type="ECO:0000256" key="1">
    <source>
        <dbReference type="ARBA" id="ARBA00023002"/>
    </source>
</evidence>
<evidence type="ECO:0000313" key="5">
    <source>
        <dbReference type="EMBL" id="PIA93069.1"/>
    </source>
</evidence>
<gene>
    <name evidence="5" type="ORF">CB0940_05111</name>
    <name evidence="6" type="ORF">RHO25_007050</name>
</gene>
<dbReference type="EMBL" id="CP134187">
    <property type="protein sequence ID" value="WPB02416.1"/>
    <property type="molecule type" value="Genomic_DNA"/>
</dbReference>
<keyword evidence="1" id="KW-0560">Oxidoreductase</keyword>
<dbReference type="Gene3D" id="3.40.50.720">
    <property type="entry name" value="NAD(P)-binding Rossmann-like Domain"/>
    <property type="match status" value="2"/>
</dbReference>
<evidence type="ECO:0000256" key="3">
    <source>
        <dbReference type="SAM" id="MobiDB-lite"/>
    </source>
</evidence>
<dbReference type="Proteomes" id="UP001302367">
    <property type="component" value="Chromosome 4"/>
</dbReference>
<evidence type="ECO:0000256" key="2">
    <source>
        <dbReference type="ARBA" id="ARBA00023445"/>
    </source>
</evidence>
<proteinExistence type="inferred from homology"/>
<evidence type="ECO:0000313" key="7">
    <source>
        <dbReference type="Proteomes" id="UP000230605"/>
    </source>
</evidence>
<organism evidence="5 7">
    <name type="scientific">Cercospora beticola</name>
    <name type="common">Sugarbeet leaf spot fungus</name>
    <dbReference type="NCBI Taxonomy" id="122368"/>
    <lineage>
        <taxon>Eukaryota</taxon>
        <taxon>Fungi</taxon>
        <taxon>Dikarya</taxon>
        <taxon>Ascomycota</taxon>
        <taxon>Pezizomycotina</taxon>
        <taxon>Dothideomycetes</taxon>
        <taxon>Dothideomycetidae</taxon>
        <taxon>Mycosphaerellales</taxon>
        <taxon>Mycosphaerellaceae</taxon>
        <taxon>Cercospora</taxon>
    </lineage>
</organism>
<evidence type="ECO:0000259" key="4">
    <source>
        <dbReference type="Pfam" id="PF01370"/>
    </source>
</evidence>